<dbReference type="AlphaFoldDB" id="A0A645ISU0"/>
<feature type="region of interest" description="Disordered" evidence="1">
    <location>
        <begin position="1"/>
        <end position="21"/>
    </location>
</feature>
<evidence type="ECO:0000256" key="1">
    <source>
        <dbReference type="SAM" id="MobiDB-lite"/>
    </source>
</evidence>
<feature type="compositionally biased region" description="Basic residues" evidence="1">
    <location>
        <begin position="12"/>
        <end position="21"/>
    </location>
</feature>
<dbReference type="EMBL" id="VSSQ01122689">
    <property type="protein sequence ID" value="MPN54451.1"/>
    <property type="molecule type" value="Genomic_DNA"/>
</dbReference>
<comment type="caution">
    <text evidence="2">The sequence shown here is derived from an EMBL/GenBank/DDBJ whole genome shotgun (WGS) entry which is preliminary data.</text>
</comment>
<accession>A0A645ISU0</accession>
<proteinExistence type="predicted"/>
<sequence length="80" mass="8994">MTALSEFLKERRTNRRGRRERRGLGRIFIFNRIIKLAAGISVAGLVTTAVGSLAAGNGVRNVRSDRIPRHHPQRTKKAPY</sequence>
<protein>
    <submittedName>
        <fullName evidence="2">Uncharacterized protein</fullName>
    </submittedName>
</protein>
<evidence type="ECO:0000313" key="2">
    <source>
        <dbReference type="EMBL" id="MPN54451.1"/>
    </source>
</evidence>
<reference evidence="2" key="1">
    <citation type="submission" date="2019-08" db="EMBL/GenBank/DDBJ databases">
        <authorList>
            <person name="Kucharzyk K."/>
            <person name="Murdoch R.W."/>
            <person name="Higgins S."/>
            <person name="Loffler F."/>
        </authorList>
    </citation>
    <scope>NUCLEOTIDE SEQUENCE</scope>
</reference>
<name>A0A645ISU0_9ZZZZ</name>
<organism evidence="2">
    <name type="scientific">bioreactor metagenome</name>
    <dbReference type="NCBI Taxonomy" id="1076179"/>
    <lineage>
        <taxon>unclassified sequences</taxon>
        <taxon>metagenomes</taxon>
        <taxon>ecological metagenomes</taxon>
    </lineage>
</organism>
<feature type="region of interest" description="Disordered" evidence="1">
    <location>
        <begin position="61"/>
        <end position="80"/>
    </location>
</feature>
<gene>
    <name evidence="2" type="ORF">SDC9_202121</name>
</gene>
<feature type="compositionally biased region" description="Basic residues" evidence="1">
    <location>
        <begin position="68"/>
        <end position="80"/>
    </location>
</feature>